<dbReference type="InterPro" id="IPR016181">
    <property type="entry name" value="Acyl_CoA_acyltransferase"/>
</dbReference>
<proteinExistence type="predicted"/>
<dbReference type="Proteomes" id="UP001283341">
    <property type="component" value="Unassembled WGS sequence"/>
</dbReference>
<dbReference type="Pfam" id="PF13302">
    <property type="entry name" value="Acetyltransf_3"/>
    <property type="match status" value="1"/>
</dbReference>
<dbReference type="SUPFAM" id="SSF55729">
    <property type="entry name" value="Acyl-CoA N-acyltransferases (Nat)"/>
    <property type="match status" value="1"/>
</dbReference>
<protein>
    <submittedName>
        <fullName evidence="2">Including n-acetylases of ribosomal protein</fullName>
    </submittedName>
</protein>
<dbReference type="GO" id="GO:0005840">
    <property type="term" value="C:ribosome"/>
    <property type="evidence" value="ECO:0007669"/>
    <property type="project" value="UniProtKB-KW"/>
</dbReference>
<evidence type="ECO:0000313" key="2">
    <source>
        <dbReference type="EMBL" id="KAK3313636.1"/>
    </source>
</evidence>
<keyword evidence="2" id="KW-0687">Ribonucleoprotein</keyword>
<sequence length="205" mass="22247">MTDQNFYIETPRLYISHLIPENDAHCDFIVTLYNTPEFITSIGGTPTSITTRKSARAMLAGHVRDTHARLGYGTYLVSLKDPASPGLTSSTPIGTVGLMRGEEPNCYTAPDLGFAILTEHMRKGYTKEASQALIDYVDSELGIKDVLGLHNPENTASSAVFRSLGFEDRGLRSLKVFGGVLGQVWTKPGMESDLSVYGLPSETAA</sequence>
<accession>A0AAE0LZG7</accession>
<evidence type="ECO:0000259" key="1">
    <source>
        <dbReference type="Pfam" id="PF13302"/>
    </source>
</evidence>
<dbReference type="AlphaFoldDB" id="A0AAE0LZG7"/>
<dbReference type="PANTHER" id="PTHR43792:SF16">
    <property type="entry name" value="N-ACETYLTRANSFERASE DOMAIN-CONTAINING PROTEIN"/>
    <property type="match status" value="1"/>
</dbReference>
<dbReference type="GO" id="GO:0016747">
    <property type="term" value="F:acyltransferase activity, transferring groups other than amino-acyl groups"/>
    <property type="evidence" value="ECO:0007669"/>
    <property type="project" value="InterPro"/>
</dbReference>
<organism evidence="2 3">
    <name type="scientific">Apodospora peruviana</name>
    <dbReference type="NCBI Taxonomy" id="516989"/>
    <lineage>
        <taxon>Eukaryota</taxon>
        <taxon>Fungi</taxon>
        <taxon>Dikarya</taxon>
        <taxon>Ascomycota</taxon>
        <taxon>Pezizomycotina</taxon>
        <taxon>Sordariomycetes</taxon>
        <taxon>Sordariomycetidae</taxon>
        <taxon>Sordariales</taxon>
        <taxon>Lasiosphaeriaceae</taxon>
        <taxon>Apodospora</taxon>
    </lineage>
</organism>
<keyword evidence="3" id="KW-1185">Reference proteome</keyword>
<feature type="domain" description="N-acetyltransferase" evidence="1">
    <location>
        <begin position="24"/>
        <end position="167"/>
    </location>
</feature>
<dbReference type="InterPro" id="IPR051531">
    <property type="entry name" value="N-acetyltransferase"/>
</dbReference>
<evidence type="ECO:0000313" key="3">
    <source>
        <dbReference type="Proteomes" id="UP001283341"/>
    </source>
</evidence>
<name>A0AAE0LZG7_9PEZI</name>
<reference evidence="2" key="1">
    <citation type="journal article" date="2023" name="Mol. Phylogenet. Evol.">
        <title>Genome-scale phylogeny and comparative genomics of the fungal order Sordariales.</title>
        <authorList>
            <person name="Hensen N."/>
            <person name="Bonometti L."/>
            <person name="Westerberg I."/>
            <person name="Brannstrom I.O."/>
            <person name="Guillou S."/>
            <person name="Cros-Aarteil S."/>
            <person name="Calhoun S."/>
            <person name="Haridas S."/>
            <person name="Kuo A."/>
            <person name="Mondo S."/>
            <person name="Pangilinan J."/>
            <person name="Riley R."/>
            <person name="LaButti K."/>
            <person name="Andreopoulos B."/>
            <person name="Lipzen A."/>
            <person name="Chen C."/>
            <person name="Yan M."/>
            <person name="Daum C."/>
            <person name="Ng V."/>
            <person name="Clum A."/>
            <person name="Steindorff A."/>
            <person name="Ohm R.A."/>
            <person name="Martin F."/>
            <person name="Silar P."/>
            <person name="Natvig D.O."/>
            <person name="Lalanne C."/>
            <person name="Gautier V."/>
            <person name="Ament-Velasquez S.L."/>
            <person name="Kruys A."/>
            <person name="Hutchinson M.I."/>
            <person name="Powell A.J."/>
            <person name="Barry K."/>
            <person name="Miller A.N."/>
            <person name="Grigoriev I.V."/>
            <person name="Debuchy R."/>
            <person name="Gladieux P."/>
            <person name="Hiltunen Thoren M."/>
            <person name="Johannesson H."/>
        </authorList>
    </citation>
    <scope>NUCLEOTIDE SEQUENCE</scope>
    <source>
        <strain evidence="2">CBS 118394</strain>
    </source>
</reference>
<reference evidence="2" key="2">
    <citation type="submission" date="2023-06" db="EMBL/GenBank/DDBJ databases">
        <authorList>
            <consortium name="Lawrence Berkeley National Laboratory"/>
            <person name="Haridas S."/>
            <person name="Hensen N."/>
            <person name="Bonometti L."/>
            <person name="Westerberg I."/>
            <person name="Brannstrom I.O."/>
            <person name="Guillou S."/>
            <person name="Cros-Aarteil S."/>
            <person name="Calhoun S."/>
            <person name="Kuo A."/>
            <person name="Mondo S."/>
            <person name="Pangilinan J."/>
            <person name="Riley R."/>
            <person name="Labutti K."/>
            <person name="Andreopoulos B."/>
            <person name="Lipzen A."/>
            <person name="Chen C."/>
            <person name="Yanf M."/>
            <person name="Daum C."/>
            <person name="Ng V."/>
            <person name="Clum A."/>
            <person name="Steindorff A."/>
            <person name="Ohm R."/>
            <person name="Martin F."/>
            <person name="Silar P."/>
            <person name="Natvig D."/>
            <person name="Lalanne C."/>
            <person name="Gautier V."/>
            <person name="Ament-Velasquez S.L."/>
            <person name="Kruys A."/>
            <person name="Hutchinson M.I."/>
            <person name="Powell A.J."/>
            <person name="Barry K."/>
            <person name="Miller A.N."/>
            <person name="Grigoriev I.V."/>
            <person name="Debuchy R."/>
            <person name="Gladieux P."/>
            <person name="Thoren M.H."/>
            <person name="Johannesson H."/>
        </authorList>
    </citation>
    <scope>NUCLEOTIDE SEQUENCE</scope>
    <source>
        <strain evidence="2">CBS 118394</strain>
    </source>
</reference>
<dbReference type="PANTHER" id="PTHR43792">
    <property type="entry name" value="GNAT FAMILY, PUTATIVE (AFU_ORTHOLOGUE AFUA_3G00765)-RELATED-RELATED"/>
    <property type="match status" value="1"/>
</dbReference>
<comment type="caution">
    <text evidence="2">The sequence shown here is derived from an EMBL/GenBank/DDBJ whole genome shotgun (WGS) entry which is preliminary data.</text>
</comment>
<dbReference type="EMBL" id="JAUEDM010000007">
    <property type="protein sequence ID" value="KAK3313636.1"/>
    <property type="molecule type" value="Genomic_DNA"/>
</dbReference>
<dbReference type="InterPro" id="IPR000182">
    <property type="entry name" value="GNAT_dom"/>
</dbReference>
<dbReference type="Gene3D" id="3.40.630.30">
    <property type="match status" value="1"/>
</dbReference>
<gene>
    <name evidence="2" type="ORF">B0H66DRAFT_566663</name>
</gene>
<keyword evidence="2" id="KW-0689">Ribosomal protein</keyword>